<name>U6L030_EIMTE</name>
<feature type="non-terminal residue" evidence="2">
    <location>
        <position position="1"/>
    </location>
</feature>
<protein>
    <submittedName>
        <fullName evidence="2">Uncharacterized protein</fullName>
    </submittedName>
</protein>
<keyword evidence="3" id="KW-1185">Reference proteome</keyword>
<dbReference type="AlphaFoldDB" id="U6L030"/>
<evidence type="ECO:0000256" key="1">
    <source>
        <dbReference type="SAM" id="MobiDB-lite"/>
    </source>
</evidence>
<feature type="region of interest" description="Disordered" evidence="1">
    <location>
        <begin position="1"/>
        <end position="25"/>
    </location>
</feature>
<gene>
    <name evidence="2" type="ORF">ETH_00025435</name>
</gene>
<organism evidence="2 3">
    <name type="scientific">Eimeria tenella</name>
    <name type="common">Coccidian parasite</name>
    <dbReference type="NCBI Taxonomy" id="5802"/>
    <lineage>
        <taxon>Eukaryota</taxon>
        <taxon>Sar</taxon>
        <taxon>Alveolata</taxon>
        <taxon>Apicomplexa</taxon>
        <taxon>Conoidasida</taxon>
        <taxon>Coccidia</taxon>
        <taxon>Eucoccidiorida</taxon>
        <taxon>Eimeriorina</taxon>
        <taxon>Eimeriidae</taxon>
        <taxon>Eimeria</taxon>
    </lineage>
</organism>
<dbReference type="VEuPathDB" id="ToxoDB:ETH_00025435"/>
<dbReference type="EMBL" id="HG676147">
    <property type="protein sequence ID" value="CDJ43782.1"/>
    <property type="molecule type" value="Genomic_DNA"/>
</dbReference>
<reference evidence="2" key="2">
    <citation type="submission" date="2013-10" db="EMBL/GenBank/DDBJ databases">
        <authorList>
            <person name="Aslett M."/>
        </authorList>
    </citation>
    <scope>NUCLEOTIDE SEQUENCE [LARGE SCALE GENOMIC DNA]</scope>
    <source>
        <strain evidence="2">Houghton</strain>
    </source>
</reference>
<dbReference type="RefSeq" id="XP_013234531.1">
    <property type="nucleotide sequence ID" value="XM_013379077.1"/>
</dbReference>
<dbReference type="GeneID" id="25254197"/>
<proteinExistence type="predicted"/>
<evidence type="ECO:0000313" key="3">
    <source>
        <dbReference type="Proteomes" id="UP000030747"/>
    </source>
</evidence>
<evidence type="ECO:0000313" key="2">
    <source>
        <dbReference type="EMBL" id="CDJ43782.1"/>
    </source>
</evidence>
<dbReference type="VEuPathDB" id="ToxoDB:ETH2_0955700"/>
<dbReference type="Proteomes" id="UP000030747">
    <property type="component" value="Unassembled WGS sequence"/>
</dbReference>
<accession>U6L030</accession>
<feature type="compositionally biased region" description="Polar residues" evidence="1">
    <location>
        <begin position="1"/>
        <end position="12"/>
    </location>
</feature>
<reference evidence="2" key="1">
    <citation type="submission" date="2013-10" db="EMBL/GenBank/DDBJ databases">
        <title>Genomic analysis of the causative agents of coccidiosis in chickens.</title>
        <authorList>
            <person name="Reid A.J."/>
            <person name="Blake D."/>
            <person name="Billington K."/>
            <person name="Browne H."/>
            <person name="Dunn M."/>
            <person name="Hung S."/>
            <person name="Kawahara F."/>
            <person name="Miranda-Saavedra D."/>
            <person name="Mourier T."/>
            <person name="Nagra H."/>
            <person name="Otto T.D."/>
            <person name="Rawlings N."/>
            <person name="Sanchez A."/>
            <person name="Sanders M."/>
            <person name="Subramaniam C."/>
            <person name="Tay Y."/>
            <person name="Dear P."/>
            <person name="Doerig C."/>
            <person name="Gruber A."/>
            <person name="Parkinson J."/>
            <person name="Shirley M."/>
            <person name="Wan K.L."/>
            <person name="Berriman M."/>
            <person name="Tomley F."/>
            <person name="Pain A."/>
        </authorList>
    </citation>
    <scope>NUCLEOTIDE SEQUENCE [LARGE SCALE GENOMIC DNA]</scope>
    <source>
        <strain evidence="2">Houghton</strain>
    </source>
</reference>
<sequence>AAASLPKQQQHLQGAPGREGSVSRASGDSFLYGDFEEGSKRRLPTALVKDLLSFEMKEANEKWGFSEIFCWTF</sequence>